<feature type="region of interest" description="Disordered" evidence="1">
    <location>
        <begin position="15"/>
        <end position="56"/>
    </location>
</feature>
<accession>A0A914C925</accession>
<reference evidence="3" key="1">
    <citation type="submission" date="2022-11" db="UniProtKB">
        <authorList>
            <consortium name="WormBaseParasite"/>
        </authorList>
    </citation>
    <scope>IDENTIFICATION</scope>
</reference>
<dbReference type="AlphaFoldDB" id="A0A914C925"/>
<keyword evidence="2" id="KW-1185">Reference proteome</keyword>
<evidence type="ECO:0000256" key="1">
    <source>
        <dbReference type="SAM" id="MobiDB-lite"/>
    </source>
</evidence>
<protein>
    <submittedName>
        <fullName evidence="3">Uncharacterized protein</fullName>
    </submittedName>
</protein>
<dbReference type="Proteomes" id="UP000887540">
    <property type="component" value="Unplaced"/>
</dbReference>
<name>A0A914C925_9BILA</name>
<evidence type="ECO:0000313" key="2">
    <source>
        <dbReference type="Proteomes" id="UP000887540"/>
    </source>
</evidence>
<feature type="compositionally biased region" description="Basic and acidic residues" evidence="1">
    <location>
        <begin position="20"/>
        <end position="40"/>
    </location>
</feature>
<dbReference type="WBParaSite" id="ACRNAN_Path_614.g2286.t1">
    <property type="protein sequence ID" value="ACRNAN_Path_614.g2286.t1"/>
    <property type="gene ID" value="ACRNAN_Path_614.g2286"/>
</dbReference>
<sequence>MRILRSMLFYSLVELPPPPQRDENYQYPRKEQNREEERRRPPQRLNHSIRNPPRKEVIGRKYTNSSRRTFERSYFPRTDYGYDPKRSPLSSSSFHVLTCRSFG</sequence>
<organism evidence="2 3">
    <name type="scientific">Acrobeloides nanus</name>
    <dbReference type="NCBI Taxonomy" id="290746"/>
    <lineage>
        <taxon>Eukaryota</taxon>
        <taxon>Metazoa</taxon>
        <taxon>Ecdysozoa</taxon>
        <taxon>Nematoda</taxon>
        <taxon>Chromadorea</taxon>
        <taxon>Rhabditida</taxon>
        <taxon>Tylenchina</taxon>
        <taxon>Cephalobomorpha</taxon>
        <taxon>Cephaloboidea</taxon>
        <taxon>Cephalobidae</taxon>
        <taxon>Acrobeloides</taxon>
    </lineage>
</organism>
<proteinExistence type="predicted"/>
<evidence type="ECO:0000313" key="3">
    <source>
        <dbReference type="WBParaSite" id="ACRNAN_Path_614.g2286.t1"/>
    </source>
</evidence>